<dbReference type="CDD" id="cd07043">
    <property type="entry name" value="STAS_anti-anti-sigma_factors"/>
    <property type="match status" value="1"/>
</dbReference>
<organism evidence="2 3">
    <name type="scientific">Cellulomonas rhizosphaerae</name>
    <dbReference type="NCBI Taxonomy" id="2293719"/>
    <lineage>
        <taxon>Bacteria</taxon>
        <taxon>Bacillati</taxon>
        <taxon>Actinomycetota</taxon>
        <taxon>Actinomycetes</taxon>
        <taxon>Micrococcales</taxon>
        <taxon>Cellulomonadaceae</taxon>
        <taxon>Cellulomonas</taxon>
    </lineage>
</organism>
<dbReference type="Pfam" id="PF01740">
    <property type="entry name" value="STAS"/>
    <property type="match status" value="1"/>
</dbReference>
<evidence type="ECO:0000313" key="2">
    <source>
        <dbReference type="EMBL" id="RHA37168.1"/>
    </source>
</evidence>
<keyword evidence="3" id="KW-1185">Reference proteome</keyword>
<dbReference type="OrthoDB" id="5145734at2"/>
<evidence type="ECO:0000259" key="1">
    <source>
        <dbReference type="PROSITE" id="PS50801"/>
    </source>
</evidence>
<accession>A0A413RHB2</accession>
<dbReference type="SUPFAM" id="SSF52091">
    <property type="entry name" value="SpoIIaa-like"/>
    <property type="match status" value="1"/>
</dbReference>
<dbReference type="InterPro" id="IPR036513">
    <property type="entry name" value="STAS_dom_sf"/>
</dbReference>
<proteinExistence type="predicted"/>
<feature type="domain" description="STAS" evidence="1">
    <location>
        <begin position="5"/>
        <end position="109"/>
    </location>
</feature>
<dbReference type="Gene3D" id="3.30.750.24">
    <property type="entry name" value="STAS domain"/>
    <property type="match status" value="1"/>
</dbReference>
<dbReference type="InterPro" id="IPR002645">
    <property type="entry name" value="STAS_dom"/>
</dbReference>
<reference evidence="2 3" key="1">
    <citation type="submission" date="2018-08" db="EMBL/GenBank/DDBJ databases">
        <title>Cellulomonas rhizosphaerae sp. nov., a novel actinomycete isolated from soil.</title>
        <authorList>
            <person name="Tian Y."/>
        </authorList>
    </citation>
    <scope>NUCLEOTIDE SEQUENCE [LARGE SCALE GENOMIC DNA]</scope>
    <source>
        <strain evidence="2 3">NEAU-TCZ24</strain>
    </source>
</reference>
<name>A0A413RHB2_9CELL</name>
<protein>
    <submittedName>
        <fullName evidence="2">Anti-sigma factor antagonist</fullName>
    </submittedName>
</protein>
<dbReference type="Proteomes" id="UP000283374">
    <property type="component" value="Unassembled WGS sequence"/>
</dbReference>
<sequence>MAAAGSIRIEAGPETTVVRLVGEIDAALRSQASESMALALTADAPVLIEATEATFIDSSGIAFVMQLHHAAAEAGIDVALRDPRRVLRDVLEMIGYSDQLRDADAAPVR</sequence>
<dbReference type="EMBL" id="QWKP01000223">
    <property type="protein sequence ID" value="RHA37168.1"/>
    <property type="molecule type" value="Genomic_DNA"/>
</dbReference>
<dbReference type="PROSITE" id="PS50801">
    <property type="entry name" value="STAS"/>
    <property type="match status" value="1"/>
</dbReference>
<dbReference type="AlphaFoldDB" id="A0A413RHB2"/>
<comment type="caution">
    <text evidence="2">The sequence shown here is derived from an EMBL/GenBank/DDBJ whole genome shotgun (WGS) entry which is preliminary data.</text>
</comment>
<gene>
    <name evidence="2" type="ORF">D1825_17515</name>
</gene>
<evidence type="ECO:0000313" key="3">
    <source>
        <dbReference type="Proteomes" id="UP000283374"/>
    </source>
</evidence>